<gene>
    <name evidence="1" type="ORF">EV184_1286</name>
</gene>
<evidence type="ECO:0000313" key="2">
    <source>
        <dbReference type="Proteomes" id="UP000295043"/>
    </source>
</evidence>
<dbReference type="EMBL" id="SLVU01000028">
    <property type="protein sequence ID" value="TCN20325.1"/>
    <property type="molecule type" value="Genomic_DNA"/>
</dbReference>
<sequence>MQNLVAYALPFSMGRNAADLSGNRKLGQVFLALMDDPLLSKPIKRYIVFCLLIRSKPAGWLNIARKYVSAMKRDDLYLRHMLHVAIKQFKEEINTEAERLELKELIASVRLRREVNIKVPSTGEIKRTIGKLDAGDFWDEGRSEVS</sequence>
<protein>
    <submittedName>
        <fullName evidence="1">Uncharacterized protein</fullName>
    </submittedName>
</protein>
<name>A0A4R2B2Q2_9HYPH</name>
<dbReference type="AlphaFoldDB" id="A0A4R2B2Q2"/>
<accession>A0A4R2B2Q2</accession>
<dbReference type="Proteomes" id="UP000295043">
    <property type="component" value="Unassembled WGS sequence"/>
</dbReference>
<comment type="caution">
    <text evidence="1">The sequence shown here is derived from an EMBL/GenBank/DDBJ whole genome shotgun (WGS) entry which is preliminary data.</text>
</comment>
<proteinExistence type="predicted"/>
<evidence type="ECO:0000313" key="1">
    <source>
        <dbReference type="EMBL" id="TCN20325.1"/>
    </source>
</evidence>
<reference evidence="1 2" key="1">
    <citation type="submission" date="2019-03" db="EMBL/GenBank/DDBJ databases">
        <title>Genomic Encyclopedia of Type Strains, Phase IV (KMG-V): Genome sequencing to study the core and pangenomes of soil and plant-associated prokaryotes.</title>
        <authorList>
            <person name="Whitman W."/>
        </authorList>
    </citation>
    <scope>NUCLEOTIDE SEQUENCE [LARGE SCALE GENOMIC DNA]</scope>
    <source>
        <strain evidence="1 2">23C40</strain>
    </source>
</reference>
<organism evidence="1 2">
    <name type="scientific">Sinorhizobium americanum</name>
    <dbReference type="NCBI Taxonomy" id="194963"/>
    <lineage>
        <taxon>Bacteria</taxon>
        <taxon>Pseudomonadati</taxon>
        <taxon>Pseudomonadota</taxon>
        <taxon>Alphaproteobacteria</taxon>
        <taxon>Hyphomicrobiales</taxon>
        <taxon>Rhizobiaceae</taxon>
        <taxon>Sinorhizobium/Ensifer group</taxon>
        <taxon>Sinorhizobium</taxon>
    </lineage>
</organism>